<sequence>MASIGLALAVAVSVPALAHHGWRWTTGNNIELTGVIIEAKLGNPHGLLQVKAEDEVWTVEVGQPWRNERAGLADSDLAPGVEATFIGEPSANVSERVMKAERIRIDGRTFELYPERD</sequence>
<dbReference type="EMBL" id="JAEHHL010000003">
    <property type="protein sequence ID" value="MBK0399034.1"/>
    <property type="molecule type" value="Genomic_DNA"/>
</dbReference>
<keyword evidence="3" id="KW-1185">Reference proteome</keyword>
<reference evidence="2" key="1">
    <citation type="submission" date="2020-12" db="EMBL/GenBank/DDBJ databases">
        <title>Bacterial taxonomy.</title>
        <authorList>
            <person name="Pan X."/>
        </authorList>
    </citation>
    <scope>NUCLEOTIDE SEQUENCE</scope>
    <source>
        <strain evidence="2">M0105</strain>
    </source>
</reference>
<comment type="caution">
    <text evidence="2">The sequence shown here is derived from an EMBL/GenBank/DDBJ whole genome shotgun (WGS) entry which is preliminary data.</text>
</comment>
<keyword evidence="1" id="KW-0732">Signal</keyword>
<gene>
    <name evidence="2" type="ORF">H0I76_07520</name>
</gene>
<organism evidence="2 3">
    <name type="scientific">Thermohalobaculum xanthum</name>
    <dbReference type="NCBI Taxonomy" id="2753746"/>
    <lineage>
        <taxon>Bacteria</taxon>
        <taxon>Pseudomonadati</taxon>
        <taxon>Pseudomonadota</taxon>
        <taxon>Alphaproteobacteria</taxon>
        <taxon>Rhodobacterales</taxon>
        <taxon>Paracoccaceae</taxon>
        <taxon>Thermohalobaculum</taxon>
    </lineage>
</organism>
<accession>A0A8J7M5W5</accession>
<evidence type="ECO:0008006" key="4">
    <source>
        <dbReference type="Google" id="ProtNLM"/>
    </source>
</evidence>
<evidence type="ECO:0000256" key="1">
    <source>
        <dbReference type="SAM" id="SignalP"/>
    </source>
</evidence>
<feature type="chain" id="PRO_5035154352" description="DUF5666 domain-containing protein" evidence="1">
    <location>
        <begin position="19"/>
        <end position="117"/>
    </location>
</feature>
<dbReference type="InterPro" id="IPR046150">
    <property type="entry name" value="DUF6152"/>
</dbReference>
<dbReference type="Proteomes" id="UP000655420">
    <property type="component" value="Unassembled WGS sequence"/>
</dbReference>
<name>A0A8J7M5W5_9RHOB</name>
<dbReference type="Pfam" id="PF19649">
    <property type="entry name" value="DUF6152"/>
    <property type="match status" value="1"/>
</dbReference>
<dbReference type="AlphaFoldDB" id="A0A8J7M5W5"/>
<protein>
    <recommendedName>
        <fullName evidence="4">DUF5666 domain-containing protein</fullName>
    </recommendedName>
</protein>
<feature type="signal peptide" evidence="1">
    <location>
        <begin position="1"/>
        <end position="18"/>
    </location>
</feature>
<proteinExistence type="predicted"/>
<evidence type="ECO:0000313" key="2">
    <source>
        <dbReference type="EMBL" id="MBK0399034.1"/>
    </source>
</evidence>
<evidence type="ECO:0000313" key="3">
    <source>
        <dbReference type="Proteomes" id="UP000655420"/>
    </source>
</evidence>